<feature type="transmembrane region" description="Helical" evidence="10">
    <location>
        <begin position="289"/>
        <end position="310"/>
    </location>
</feature>
<feature type="transmembrane region" description="Helical" evidence="10">
    <location>
        <begin position="215"/>
        <end position="233"/>
    </location>
</feature>
<feature type="transmembrane region" description="Helical" evidence="10">
    <location>
        <begin position="82"/>
        <end position="106"/>
    </location>
</feature>
<evidence type="ECO:0000313" key="11">
    <source>
        <dbReference type="EMBL" id="MDI1490186.1"/>
    </source>
</evidence>
<comment type="subcellular location">
    <subcellularLocation>
        <location evidence="1">Membrane</location>
        <topology evidence="1">Multi-pass membrane protein</topology>
    </subcellularLocation>
</comment>
<comment type="caution">
    <text evidence="11">The sequence shown here is derived from an EMBL/GenBank/DDBJ whole genome shotgun (WGS) entry which is preliminary data.</text>
</comment>
<reference evidence="11" key="1">
    <citation type="journal article" date="2023" name="Genome Biol. Evol.">
        <title>First Whole Genome Sequence and Flow Cytometry Genome Size Data for the Lichen-Forming Fungus Ramalina farinacea (Ascomycota).</title>
        <authorList>
            <person name="Llewellyn T."/>
            <person name="Mian S."/>
            <person name="Hill R."/>
            <person name="Leitch I.J."/>
            <person name="Gaya E."/>
        </authorList>
    </citation>
    <scope>NUCLEOTIDE SEQUENCE</scope>
    <source>
        <strain evidence="11">LIQ254RAFAR</strain>
    </source>
</reference>
<dbReference type="Gene3D" id="1.10.4160.10">
    <property type="entry name" value="Hydantoin permease"/>
    <property type="match status" value="1"/>
</dbReference>
<dbReference type="PIRSF" id="PIRSF002744">
    <property type="entry name" value="Pur-cyt_permease"/>
    <property type="match status" value="1"/>
</dbReference>
<keyword evidence="5 10" id="KW-0812">Transmembrane</keyword>
<dbReference type="GO" id="GO:0000329">
    <property type="term" value="C:fungal-type vacuole membrane"/>
    <property type="evidence" value="ECO:0007669"/>
    <property type="project" value="TreeGrafter"/>
</dbReference>
<feature type="transmembrane region" description="Helical" evidence="10">
    <location>
        <begin position="146"/>
        <end position="168"/>
    </location>
</feature>
<proteinExistence type="inferred from homology"/>
<name>A0AA43TST8_9LECA</name>
<keyword evidence="3 8" id="KW-0813">Transport</keyword>
<dbReference type="InterPro" id="IPR026030">
    <property type="entry name" value="Pur-cyt_permease_Fcy2/21/22"/>
</dbReference>
<comment type="similarity">
    <text evidence="2 8">Belongs to the purine-cytosine permease (2.A.39) family.</text>
</comment>
<evidence type="ECO:0000256" key="7">
    <source>
        <dbReference type="ARBA" id="ARBA00023136"/>
    </source>
</evidence>
<evidence type="ECO:0000256" key="6">
    <source>
        <dbReference type="ARBA" id="ARBA00022989"/>
    </source>
</evidence>
<evidence type="ECO:0000256" key="5">
    <source>
        <dbReference type="ARBA" id="ARBA00022692"/>
    </source>
</evidence>
<keyword evidence="12" id="KW-1185">Reference proteome</keyword>
<evidence type="ECO:0000256" key="9">
    <source>
        <dbReference type="SAM" id="MobiDB-lite"/>
    </source>
</evidence>
<dbReference type="Proteomes" id="UP001161017">
    <property type="component" value="Unassembled WGS sequence"/>
</dbReference>
<dbReference type="PANTHER" id="PTHR31806:SF1">
    <property type="entry name" value="PURINE-CYTOSINE PERMEASE FCY2-RELATED"/>
    <property type="match status" value="1"/>
</dbReference>
<feature type="transmembrane region" description="Helical" evidence="10">
    <location>
        <begin position="381"/>
        <end position="401"/>
    </location>
</feature>
<keyword evidence="7 8" id="KW-0472">Membrane</keyword>
<sequence length="520" mass="56809">MGSVKNEYYASSHSPTGTDIEKGGPPTYTDEAPAVSGEVFVQGDTPYAKIQRFVSRFGVEPRGIERVPENERTDSNLMKVGTMWLSANMVVSSFAIGALAIPVFQLGFVDSLLTIFFINLLAITPVAFFSTFGPRFGLRQMVLSRYFFGFYGVKVIAVFNCLACVGWSSVNVIVGAQLINAVNTDVPGYAGIIIIAAATFLITLFGYKVVHTYEFWSWIPCFIIFLIVLGEFAHSGKFSNLTMHTGSAEAGSILSFAASVFGFGTGWTSYAADYTVYQPVTVSRVKTFAWTYAGLIFPLCFTEMLGLAIATATLDPVDTSYADGYSQSGIGGLLAAVLFPPLGRFGQFCLIILALSIVANNCPNIYSLTFSLQVLARWTQAVPRFIWTFVGTLVYCAIAIPGYSHFESVLENFMLLIGYWLAIYEGISLPEHFIFKKRQYDISIYNSRELLPPGGAAVLAFCFGVFGAVMGMAQVWFIGPIGKKIGLPGYGGDVGFELAFAFAFVSYCGLRYFEKKSFGR</sequence>
<dbReference type="CDD" id="cd11484">
    <property type="entry name" value="SLC-NCS1sbd_CobB-like"/>
    <property type="match status" value="1"/>
</dbReference>
<feature type="transmembrane region" description="Helical" evidence="10">
    <location>
        <begin position="253"/>
        <end position="277"/>
    </location>
</feature>
<organism evidence="11 12">
    <name type="scientific">Ramalina farinacea</name>
    <dbReference type="NCBI Taxonomy" id="258253"/>
    <lineage>
        <taxon>Eukaryota</taxon>
        <taxon>Fungi</taxon>
        <taxon>Dikarya</taxon>
        <taxon>Ascomycota</taxon>
        <taxon>Pezizomycotina</taxon>
        <taxon>Lecanoromycetes</taxon>
        <taxon>OSLEUM clade</taxon>
        <taxon>Lecanoromycetidae</taxon>
        <taxon>Lecanorales</taxon>
        <taxon>Lecanorineae</taxon>
        <taxon>Ramalinaceae</taxon>
        <taxon>Ramalina</taxon>
    </lineage>
</organism>
<feature type="transmembrane region" description="Helical" evidence="10">
    <location>
        <begin position="188"/>
        <end position="208"/>
    </location>
</feature>
<feature type="transmembrane region" description="Helical" evidence="10">
    <location>
        <begin position="112"/>
        <end position="134"/>
    </location>
</feature>
<evidence type="ECO:0000256" key="4">
    <source>
        <dbReference type="ARBA" id="ARBA00022553"/>
    </source>
</evidence>
<feature type="transmembrane region" description="Helical" evidence="10">
    <location>
        <begin position="494"/>
        <end position="513"/>
    </location>
</feature>
<feature type="transmembrane region" description="Helical" evidence="10">
    <location>
        <begin position="330"/>
        <end position="360"/>
    </location>
</feature>
<keyword evidence="6 10" id="KW-1133">Transmembrane helix</keyword>
<evidence type="ECO:0000256" key="2">
    <source>
        <dbReference type="ARBA" id="ARBA00008974"/>
    </source>
</evidence>
<protein>
    <submittedName>
        <fullName evidence="11">Purine-cytosine permease fcy21</fullName>
    </submittedName>
</protein>
<evidence type="ECO:0000313" key="12">
    <source>
        <dbReference type="Proteomes" id="UP001161017"/>
    </source>
</evidence>
<feature type="transmembrane region" description="Helical" evidence="10">
    <location>
        <begin position="456"/>
        <end position="479"/>
    </location>
</feature>
<accession>A0AA43TST8</accession>
<gene>
    <name evidence="11" type="primary">FCY21</name>
    <name evidence="11" type="ORF">OHK93_001386</name>
</gene>
<keyword evidence="4" id="KW-0597">Phosphoprotein</keyword>
<dbReference type="GO" id="GO:0005886">
    <property type="term" value="C:plasma membrane"/>
    <property type="evidence" value="ECO:0007669"/>
    <property type="project" value="TreeGrafter"/>
</dbReference>
<evidence type="ECO:0000256" key="10">
    <source>
        <dbReference type="SAM" id="Phobius"/>
    </source>
</evidence>
<evidence type="ECO:0000256" key="1">
    <source>
        <dbReference type="ARBA" id="ARBA00004141"/>
    </source>
</evidence>
<evidence type="ECO:0000256" key="8">
    <source>
        <dbReference type="PIRNR" id="PIRNR002744"/>
    </source>
</evidence>
<dbReference type="PANTHER" id="PTHR31806">
    <property type="entry name" value="PURINE-CYTOSINE PERMEASE FCY2-RELATED"/>
    <property type="match status" value="1"/>
</dbReference>
<dbReference type="AlphaFoldDB" id="A0AA43TST8"/>
<dbReference type="GO" id="GO:0022857">
    <property type="term" value="F:transmembrane transporter activity"/>
    <property type="evidence" value="ECO:0007669"/>
    <property type="project" value="InterPro"/>
</dbReference>
<dbReference type="GO" id="GO:0015851">
    <property type="term" value="P:nucleobase transport"/>
    <property type="evidence" value="ECO:0007669"/>
    <property type="project" value="UniProtKB-ARBA"/>
</dbReference>
<dbReference type="EMBL" id="JAPUFD010000011">
    <property type="protein sequence ID" value="MDI1490186.1"/>
    <property type="molecule type" value="Genomic_DNA"/>
</dbReference>
<dbReference type="FunFam" id="1.10.4160.10:FF:000002">
    <property type="entry name" value="Purine-cytosine permease fcyB"/>
    <property type="match status" value="1"/>
</dbReference>
<feature type="region of interest" description="Disordered" evidence="9">
    <location>
        <begin position="1"/>
        <end position="28"/>
    </location>
</feature>
<feature type="transmembrane region" description="Helical" evidence="10">
    <location>
        <begin position="413"/>
        <end position="435"/>
    </location>
</feature>
<evidence type="ECO:0000256" key="3">
    <source>
        <dbReference type="ARBA" id="ARBA00022448"/>
    </source>
</evidence>
<dbReference type="InterPro" id="IPR001248">
    <property type="entry name" value="Pur-cyt_permease"/>
</dbReference>
<dbReference type="Pfam" id="PF02133">
    <property type="entry name" value="Transp_cyt_pur"/>
    <property type="match status" value="1"/>
</dbReference>